<organism evidence="7 8">
    <name type="scientific">Blautia difficilis</name>
    <dbReference type="NCBI Taxonomy" id="2763027"/>
    <lineage>
        <taxon>Bacteria</taxon>
        <taxon>Bacillati</taxon>
        <taxon>Bacillota</taxon>
        <taxon>Clostridia</taxon>
        <taxon>Lachnospirales</taxon>
        <taxon>Lachnospiraceae</taxon>
        <taxon>Blautia</taxon>
    </lineage>
</organism>
<protein>
    <submittedName>
        <fullName evidence="7">Uncharacterized protein</fullName>
    </submittedName>
</protein>
<keyword evidence="3" id="KW-0378">Hydrolase</keyword>
<dbReference type="PANTHER" id="PTHR34135:SF2">
    <property type="entry name" value="LYSOZYME"/>
    <property type="match status" value="1"/>
</dbReference>
<dbReference type="InterPro" id="IPR002053">
    <property type="entry name" value="Glyco_hydro_25"/>
</dbReference>
<dbReference type="RefSeq" id="WP_186994140.1">
    <property type="nucleotide sequence ID" value="NZ_JACOQG010000002.1"/>
</dbReference>
<dbReference type="Gene3D" id="2.10.270.10">
    <property type="entry name" value="Cholin Binding"/>
    <property type="match status" value="3"/>
</dbReference>
<evidence type="ECO:0000313" key="7">
    <source>
        <dbReference type="EMBL" id="MBC5778579.1"/>
    </source>
</evidence>
<evidence type="ECO:0000256" key="1">
    <source>
        <dbReference type="ARBA" id="ARBA00010646"/>
    </source>
</evidence>
<keyword evidence="2" id="KW-0677">Repeat</keyword>
<dbReference type="SMART" id="SM00641">
    <property type="entry name" value="Glyco_25"/>
    <property type="match status" value="1"/>
</dbReference>
<dbReference type="PROSITE" id="PS51170">
    <property type="entry name" value="CW"/>
    <property type="match status" value="1"/>
</dbReference>
<dbReference type="Proteomes" id="UP000649826">
    <property type="component" value="Unassembled WGS sequence"/>
</dbReference>
<feature type="chain" id="PRO_5046579580" evidence="6">
    <location>
        <begin position="24"/>
        <end position="483"/>
    </location>
</feature>
<comment type="caution">
    <text evidence="7">The sequence shown here is derived from an EMBL/GenBank/DDBJ whole genome shotgun (WGS) entry which is preliminary data.</text>
</comment>
<keyword evidence="8" id="KW-1185">Reference proteome</keyword>
<evidence type="ECO:0000256" key="2">
    <source>
        <dbReference type="ARBA" id="ARBA00022737"/>
    </source>
</evidence>
<keyword evidence="4" id="KW-0326">Glycosidase</keyword>
<dbReference type="SUPFAM" id="SSF51445">
    <property type="entry name" value="(Trans)glycosidases"/>
    <property type="match status" value="1"/>
</dbReference>
<feature type="signal peptide" evidence="6">
    <location>
        <begin position="1"/>
        <end position="23"/>
    </location>
</feature>
<dbReference type="Pfam" id="PF19127">
    <property type="entry name" value="Choline_bind_3"/>
    <property type="match status" value="1"/>
</dbReference>
<comment type="similarity">
    <text evidence="1">Belongs to the glycosyl hydrolase 25 family.</text>
</comment>
<accession>A0ABR7IF09</accession>
<sequence>MRKANDVKKGLLAGLLAVSICMAFPLHSAKANPHYDRRSTVAEEELECVPSAGASEKTEKKVSPKAWKKINGVCYNGSGVAIPGAITWGMDVSEWQGKINWTKVKNAGIDFALVRISYGLTYMDKTYDYNMTQAELAGVPVGTYVFSTATNTETALKEAKLAISKMDGYKVSYPVVYDLEYSGMQKLSSTEISRLALTFCNEVRKAGYYPMVYCNTYWHDTYVDWSLLPGVDVWIASYGDKIQAPDADRYSYTIWQATDGNTASGLNSTKGLIPGIPSENDVDVDFGYVDYTRKITPRWKADSNYTPSVKPDQDGDSVQEPVKNGWIEEDGALCYYIEGVKATGWKTIEGKTYYFSENGAAAKGMKKIDGKYYWFHAKKGWMYKNRRVTRTNGDIYFFDKDGVRYQNGMYRVKENGVYHTYYFQKNGKAYKGWLTYQGKKYYFYKGSAKLSGTRAENITLTSARKIVSVFDKAGICIRQYKKK</sequence>
<dbReference type="EMBL" id="JACOQG010000002">
    <property type="protein sequence ID" value="MBC5778579.1"/>
    <property type="molecule type" value="Genomic_DNA"/>
</dbReference>
<dbReference type="PROSITE" id="PS51904">
    <property type="entry name" value="GLYCOSYL_HYDROL_F25_2"/>
    <property type="match status" value="1"/>
</dbReference>
<feature type="repeat" description="Cell wall-binding" evidence="5">
    <location>
        <begin position="342"/>
        <end position="361"/>
    </location>
</feature>
<evidence type="ECO:0000313" key="8">
    <source>
        <dbReference type="Proteomes" id="UP000649826"/>
    </source>
</evidence>
<dbReference type="InterPro" id="IPR018077">
    <property type="entry name" value="Glyco_hydro_fam25_subgr"/>
</dbReference>
<keyword evidence="6" id="KW-0732">Signal</keyword>
<evidence type="ECO:0000256" key="3">
    <source>
        <dbReference type="ARBA" id="ARBA00022801"/>
    </source>
</evidence>
<dbReference type="InterPro" id="IPR017853">
    <property type="entry name" value="GH"/>
</dbReference>
<proteinExistence type="inferred from homology"/>
<evidence type="ECO:0000256" key="6">
    <source>
        <dbReference type="SAM" id="SignalP"/>
    </source>
</evidence>
<gene>
    <name evidence="7" type="ORF">H8Z82_02670</name>
</gene>
<dbReference type="SUPFAM" id="SSF69360">
    <property type="entry name" value="Cell wall binding repeat"/>
    <property type="match status" value="1"/>
</dbReference>
<dbReference type="PANTHER" id="PTHR34135">
    <property type="entry name" value="LYSOZYME"/>
    <property type="match status" value="1"/>
</dbReference>
<dbReference type="Pfam" id="PF01183">
    <property type="entry name" value="Glyco_hydro_25"/>
    <property type="match status" value="1"/>
</dbReference>
<dbReference type="InterPro" id="IPR018337">
    <property type="entry name" value="Cell_wall/Cho-bd_repeat"/>
</dbReference>
<reference evidence="7 8" key="1">
    <citation type="submission" date="2020-08" db="EMBL/GenBank/DDBJ databases">
        <title>Genome public.</title>
        <authorList>
            <person name="Liu C."/>
            <person name="Sun Q."/>
        </authorList>
    </citation>
    <scope>NUCLEOTIDE SEQUENCE [LARGE SCALE GENOMIC DNA]</scope>
    <source>
        <strain evidence="7 8">M29</strain>
    </source>
</reference>
<evidence type="ECO:0000256" key="5">
    <source>
        <dbReference type="PROSITE-ProRule" id="PRU00591"/>
    </source>
</evidence>
<evidence type="ECO:0000256" key="4">
    <source>
        <dbReference type="ARBA" id="ARBA00023295"/>
    </source>
</evidence>
<dbReference type="CDD" id="cd06414">
    <property type="entry name" value="GH25_LytC-like"/>
    <property type="match status" value="1"/>
</dbReference>
<dbReference type="Gene3D" id="3.20.20.80">
    <property type="entry name" value="Glycosidases"/>
    <property type="match status" value="1"/>
</dbReference>
<name>A0ABR7IF09_9FIRM</name>